<dbReference type="EMBL" id="JH717897">
    <property type="protein sequence ID" value="EWZ46273.1"/>
    <property type="molecule type" value="Genomic_DNA"/>
</dbReference>
<reference evidence="1" key="2">
    <citation type="submission" date="2012-06" db="EMBL/GenBank/DDBJ databases">
        <title>Annotation of the Genome Sequence of Fusarium oxysporum Fo47.</title>
        <authorList>
            <consortium name="The Broad Institute Genomics Platform"/>
            <person name="Ma L.-J."/>
            <person name="Corby-Kistler H."/>
            <person name="Broz K."/>
            <person name="Gale L.R."/>
            <person name="Jonkers W."/>
            <person name="O'Donnell K."/>
            <person name="Ploetz R."/>
            <person name="Steinberg C."/>
            <person name="Schwartz D.C."/>
            <person name="VanEtten H."/>
            <person name="Zhou S."/>
            <person name="Young S.K."/>
            <person name="Zeng Q."/>
            <person name="Gargeya S."/>
            <person name="Fitzgerald M."/>
            <person name="Abouelleil A."/>
            <person name="Alvarado L."/>
            <person name="Chapman S.B."/>
            <person name="Gainer-Dewar J."/>
            <person name="Goldberg J."/>
            <person name="Griggs A."/>
            <person name="Gujja S."/>
            <person name="Hansen M."/>
            <person name="Howarth C."/>
            <person name="Imamovic A."/>
            <person name="Ireland A."/>
            <person name="Larimer J."/>
            <person name="McCowan C."/>
            <person name="Murphy C."/>
            <person name="Pearson M."/>
            <person name="Poon T.W."/>
            <person name="Priest M."/>
            <person name="Roberts A."/>
            <person name="Saif S."/>
            <person name="Shea T."/>
            <person name="Sykes S."/>
            <person name="Wortman J."/>
            <person name="Nusbaum C."/>
            <person name="Birren B."/>
        </authorList>
    </citation>
    <scope>NUCLEOTIDE SEQUENCE</scope>
    <source>
        <strain evidence="1">Fo47</strain>
    </source>
</reference>
<evidence type="ECO:0000313" key="1">
    <source>
        <dbReference type="EMBL" id="EWZ46273.1"/>
    </source>
</evidence>
<protein>
    <recommendedName>
        <fullName evidence="2">Fungal N-terminal domain-containing protein</fullName>
    </recommendedName>
</protein>
<name>W9KYY8_FUSOX</name>
<evidence type="ECO:0008006" key="2">
    <source>
        <dbReference type="Google" id="ProtNLM"/>
    </source>
</evidence>
<dbReference type="HOGENOM" id="CLU_700277_0_0_1"/>
<dbReference type="AlphaFoldDB" id="W9KYY8"/>
<accession>W9KYY8</accession>
<gene>
    <name evidence="1" type="ORF">FOZG_02427</name>
</gene>
<dbReference type="Proteomes" id="UP000030766">
    <property type="component" value="Unassembled WGS sequence"/>
</dbReference>
<dbReference type="VEuPathDB" id="FungiDB:FOZG_02427"/>
<proteinExistence type="predicted"/>
<sequence>MPGSATIKLEKTRELALNSTMDPFSIAAGCVGFYEAVVRTVPVVISFINSVNCARDELSKIYDQLQQLNLVLCRIQQDIGPKEDTSDQDRDLIFTIINRCLEAVKSINTITEDHTKWFGPGKWALYGKEKCQLISKSLEESIRDLNLVLQGRNSTVLHTILMQNNLSALQSDDMQRDVGTILGDTDYLKRQTSEQTDTIAAMSQTISEMHTLLLQNTMLSWDEYTFQDSYGKQRKMSNNSESIFRHFHYSASESEENSSMENYDFNEYLGTDQSSVAEQFKWEAENCSFVSSGDFPPYTEAPGIACQDPLMAVESLGKSAESPIAAKFKTDVHAKARAANPKGTQHLCLSPNAISKDGKARRQNVSLQNGSPEQRSIKGQMVIHDFQRQVRARRVGC</sequence>
<organism evidence="1">
    <name type="scientific">Fusarium oxysporum Fo47</name>
    <dbReference type="NCBI Taxonomy" id="660027"/>
    <lineage>
        <taxon>Eukaryota</taxon>
        <taxon>Fungi</taxon>
        <taxon>Dikarya</taxon>
        <taxon>Ascomycota</taxon>
        <taxon>Pezizomycotina</taxon>
        <taxon>Sordariomycetes</taxon>
        <taxon>Hypocreomycetidae</taxon>
        <taxon>Hypocreales</taxon>
        <taxon>Nectriaceae</taxon>
        <taxon>Fusarium</taxon>
        <taxon>Fusarium oxysporum species complex</taxon>
    </lineage>
</organism>
<reference evidence="1" key="1">
    <citation type="submission" date="2011-06" db="EMBL/GenBank/DDBJ databases">
        <title>The Genome Sequence of Fusarium oxysporum Fo47.</title>
        <authorList>
            <consortium name="The Broad Institute Genome Sequencing Platform"/>
            <person name="Ma L.-J."/>
            <person name="Gale L.R."/>
            <person name="Schwartz D.C."/>
            <person name="Zhou S."/>
            <person name="Corby-Kistler H."/>
            <person name="Young S.K."/>
            <person name="Zeng Q."/>
            <person name="Gargeya S."/>
            <person name="Fitzgerald M."/>
            <person name="Haas B."/>
            <person name="Abouelleil A."/>
            <person name="Alvarado L."/>
            <person name="Arachchi H.M."/>
            <person name="Berlin A."/>
            <person name="Brown A."/>
            <person name="Chapman S.B."/>
            <person name="Chen Z."/>
            <person name="Dunbar C."/>
            <person name="Freedman E."/>
            <person name="Gearin G."/>
            <person name="Gellesch M."/>
            <person name="Goldberg J."/>
            <person name="Griggs A."/>
            <person name="Gujja S."/>
            <person name="Heiman D."/>
            <person name="Howarth C."/>
            <person name="Larson L."/>
            <person name="Lui A."/>
            <person name="MacDonald P.J.P."/>
            <person name="Mehta T."/>
            <person name="Montmayeur A."/>
            <person name="Murphy C."/>
            <person name="Neiman D."/>
            <person name="Pearson M."/>
            <person name="Priest M."/>
            <person name="Roberts A."/>
            <person name="Saif S."/>
            <person name="Shea T."/>
            <person name="Shenoy N."/>
            <person name="Sisk P."/>
            <person name="Stolte C."/>
            <person name="Sykes S."/>
            <person name="Wortman J."/>
            <person name="Nusbaum C."/>
            <person name="Birren B."/>
        </authorList>
    </citation>
    <scope>NUCLEOTIDE SEQUENCE [LARGE SCALE GENOMIC DNA]</scope>
    <source>
        <strain evidence="1">Fo47</strain>
    </source>
</reference>